<keyword evidence="2" id="KW-1185">Reference proteome</keyword>
<sequence>MASRAGLPELLQLIIEGETVPDLAAENAIPPVGRCPSISPRPSGKTEAIPEKTHRCKSFRRQFGSQNAVLKSQTLEKLHYETSMTEPSDLGRLAVRLAEQRRMWIGGLVGSDAWPETANRMAPSSARFEFEMRPERRRYIGQSTPSNRPHRQNRSIFACHRHRSSLLIRAR</sequence>
<dbReference type="EMBL" id="OOIQ01000015">
    <property type="protein sequence ID" value="SPO47836.1"/>
    <property type="molecule type" value="Genomic_DNA"/>
</dbReference>
<evidence type="ECO:0000313" key="1">
    <source>
        <dbReference type="EMBL" id="SPO47836.1"/>
    </source>
</evidence>
<reference evidence="1" key="1">
    <citation type="submission" date="2018-03" db="EMBL/GenBank/DDBJ databases">
        <authorList>
            <person name="Guldener U."/>
        </authorList>
    </citation>
    <scope>NUCLEOTIDE SEQUENCE [LARGE SCALE GENOMIC DNA]</scope>
    <source>
        <strain evidence="1">ATCC34888</strain>
    </source>
</reference>
<dbReference type="AlphaFoldDB" id="A0A5C3FUA3"/>
<protein>
    <submittedName>
        <fullName evidence="1">Uncharacterized protein</fullName>
    </submittedName>
</protein>
<name>A0A5C3FUA3_PSEA2</name>
<accession>A0A5C3FUA3</accession>
<evidence type="ECO:0000313" key="2">
    <source>
        <dbReference type="Proteomes" id="UP000325008"/>
    </source>
</evidence>
<dbReference type="Proteomes" id="UP000325008">
    <property type="component" value="Unassembled WGS sequence"/>
</dbReference>
<organism evidence="1 2">
    <name type="scientific">Pseudozyma antarctica</name>
    <name type="common">Yeast</name>
    <name type="synonym">Candida antarctica</name>
    <dbReference type="NCBI Taxonomy" id="84753"/>
    <lineage>
        <taxon>Eukaryota</taxon>
        <taxon>Fungi</taxon>
        <taxon>Dikarya</taxon>
        <taxon>Basidiomycota</taxon>
        <taxon>Ustilaginomycotina</taxon>
        <taxon>Ustilaginomycetes</taxon>
        <taxon>Ustilaginales</taxon>
        <taxon>Ustilaginaceae</taxon>
        <taxon>Moesziomyces</taxon>
    </lineage>
</organism>
<gene>
    <name evidence="1" type="ORF">PSANT_05524</name>
</gene>
<proteinExistence type="predicted"/>
<comment type="caution">
    <text evidence="1">The sequence shown here is derived from an EMBL/GenBank/DDBJ whole genome shotgun (WGS) entry which is preliminary data.</text>
</comment>